<dbReference type="SUPFAM" id="SSF81324">
    <property type="entry name" value="Voltage-gated potassium channels"/>
    <property type="match status" value="1"/>
</dbReference>
<evidence type="ECO:0000256" key="2">
    <source>
        <dbReference type="ARBA" id="ARBA00022448"/>
    </source>
</evidence>
<dbReference type="GO" id="GO:0005249">
    <property type="term" value="F:voltage-gated potassium channel activity"/>
    <property type="evidence" value="ECO:0007669"/>
    <property type="project" value="TreeGrafter"/>
</dbReference>
<dbReference type="Proteomes" id="UP000037460">
    <property type="component" value="Unassembled WGS sequence"/>
</dbReference>
<dbReference type="Pfam" id="PF00520">
    <property type="entry name" value="Ion_trans"/>
    <property type="match status" value="1"/>
</dbReference>
<proteinExistence type="predicted"/>
<protein>
    <submittedName>
        <fullName evidence="9">Potassium voltage-gated channel subfamily h member 7</fullName>
    </submittedName>
</protein>
<dbReference type="AlphaFoldDB" id="A0A0M0J4H0"/>
<sequence>MSVSQTSAARYAATVRDRYLKRWLVTGPLARLRRDGCCIFFFGGVMHPDGRFRSSWNMAMAAAIIYCSVVVPIEIAFETDMVESMCGTGEEKVKRAQCTDFQLWFWLNFAVDVWFIIDIILNFRTGFVFEGLFVNDAWKVAKHYMLRGTFFIDVLGSFPLNLVLMSVNPSNPYGDIEEDSGGDATRMNRMLRLLRMSKLAKLARMFKLFKYLEGAEAIIDPGSLQLFKLIFISLFSCHLFGCAWWLISDLELSGDLGLENDWYTEENKWQPANWLRQEPKLHIKYLHAFFWGAAMVTSMVPSDVMPVTSLEVTLTVTAMFYGLMMNAYVISSLTAALGAMNSKKEIVGAQIQRIKSLLLIKHVPADIRSRILEYYEYQYTSSAGLAQMTVLNNMPPALKATLDLASNRRLITRCPIFRQMTSASLLMLLDKMTPAVFVPNQVIVVEGTPLLAIYFIIKGIVMLSRDSGPCEKLTEPENWGADDYLRACLEEAEGGSTVMNRKTARAGTYCDAIALSTELMTAELATDSAFQEYVQSEIEKAESQPNT</sequence>
<feature type="transmembrane region" description="Helical" evidence="7">
    <location>
        <begin position="320"/>
        <end position="340"/>
    </location>
</feature>
<evidence type="ECO:0000313" key="10">
    <source>
        <dbReference type="Proteomes" id="UP000037460"/>
    </source>
</evidence>
<dbReference type="OrthoDB" id="421226at2759"/>
<comment type="caution">
    <text evidence="9">The sequence shown here is derived from an EMBL/GenBank/DDBJ whole genome shotgun (WGS) entry which is preliminary data.</text>
</comment>
<evidence type="ECO:0000256" key="1">
    <source>
        <dbReference type="ARBA" id="ARBA00004141"/>
    </source>
</evidence>
<keyword evidence="10" id="KW-1185">Reference proteome</keyword>
<reference evidence="10" key="1">
    <citation type="journal article" date="2015" name="PLoS Genet.">
        <title>Genome Sequence and Transcriptome Analyses of Chrysochromulina tobin: Metabolic Tools for Enhanced Algal Fitness in the Prominent Order Prymnesiales (Haptophyceae).</title>
        <authorList>
            <person name="Hovde B.T."/>
            <person name="Deodato C.R."/>
            <person name="Hunsperger H.M."/>
            <person name="Ryken S.A."/>
            <person name="Yost W."/>
            <person name="Jha R.K."/>
            <person name="Patterson J."/>
            <person name="Monnat R.J. Jr."/>
            <person name="Barlow S.B."/>
            <person name="Starkenburg S.R."/>
            <person name="Cattolico R.A."/>
        </authorList>
    </citation>
    <scope>NUCLEOTIDE SEQUENCE</scope>
    <source>
        <strain evidence="10">CCMP291</strain>
    </source>
</reference>
<evidence type="ECO:0000256" key="4">
    <source>
        <dbReference type="ARBA" id="ARBA00022989"/>
    </source>
</evidence>
<dbReference type="PANTHER" id="PTHR10217">
    <property type="entry name" value="VOLTAGE AND LIGAND GATED POTASSIUM CHANNEL"/>
    <property type="match status" value="1"/>
</dbReference>
<evidence type="ECO:0000313" key="9">
    <source>
        <dbReference type="EMBL" id="KOO21494.1"/>
    </source>
</evidence>
<feature type="transmembrane region" description="Helical" evidence="7">
    <location>
        <begin position="226"/>
        <end position="247"/>
    </location>
</feature>
<evidence type="ECO:0000256" key="7">
    <source>
        <dbReference type="SAM" id="Phobius"/>
    </source>
</evidence>
<evidence type="ECO:0000256" key="6">
    <source>
        <dbReference type="ARBA" id="ARBA00023136"/>
    </source>
</evidence>
<dbReference type="Gene3D" id="1.10.287.70">
    <property type="match status" value="1"/>
</dbReference>
<dbReference type="InterPro" id="IPR050818">
    <property type="entry name" value="KCNH_animal-type"/>
</dbReference>
<feature type="transmembrane region" description="Helical" evidence="7">
    <location>
        <begin position="283"/>
        <end position="300"/>
    </location>
</feature>
<dbReference type="InterPro" id="IPR005821">
    <property type="entry name" value="Ion_trans_dom"/>
</dbReference>
<feature type="transmembrane region" description="Helical" evidence="7">
    <location>
        <begin position="56"/>
        <end position="77"/>
    </location>
</feature>
<keyword evidence="2" id="KW-0813">Transport</keyword>
<dbReference type="InterPro" id="IPR000595">
    <property type="entry name" value="cNMP-bd_dom"/>
</dbReference>
<dbReference type="InterPro" id="IPR018490">
    <property type="entry name" value="cNMP-bd_dom_sf"/>
</dbReference>
<accession>A0A0M0J4H0</accession>
<name>A0A0M0J4H0_9EUKA</name>
<dbReference type="GO" id="GO:0042391">
    <property type="term" value="P:regulation of membrane potential"/>
    <property type="evidence" value="ECO:0007669"/>
    <property type="project" value="TreeGrafter"/>
</dbReference>
<dbReference type="Gene3D" id="2.60.120.10">
    <property type="entry name" value="Jelly Rolls"/>
    <property type="match status" value="1"/>
</dbReference>
<dbReference type="InterPro" id="IPR014710">
    <property type="entry name" value="RmlC-like_jellyroll"/>
</dbReference>
<keyword evidence="5" id="KW-0406">Ion transport</keyword>
<dbReference type="Gene3D" id="1.10.287.630">
    <property type="entry name" value="Helix hairpin bin"/>
    <property type="match status" value="1"/>
</dbReference>
<keyword evidence="4 7" id="KW-1133">Transmembrane helix</keyword>
<gene>
    <name evidence="9" type="ORF">Ctob_002076</name>
</gene>
<evidence type="ECO:0000256" key="3">
    <source>
        <dbReference type="ARBA" id="ARBA00022692"/>
    </source>
</evidence>
<feature type="domain" description="Cyclic nucleotide-binding" evidence="8">
    <location>
        <begin position="416"/>
        <end position="467"/>
    </location>
</feature>
<dbReference type="PROSITE" id="PS50042">
    <property type="entry name" value="CNMP_BINDING_3"/>
    <property type="match status" value="1"/>
</dbReference>
<comment type="subcellular location">
    <subcellularLocation>
        <location evidence="1">Membrane</location>
        <topology evidence="1">Multi-pass membrane protein</topology>
    </subcellularLocation>
</comment>
<dbReference type="PANTHER" id="PTHR10217:SF435">
    <property type="entry name" value="POTASSIUM VOLTAGE-GATED CHANNEL PROTEIN EAG"/>
    <property type="match status" value="1"/>
</dbReference>
<dbReference type="SUPFAM" id="SSF51206">
    <property type="entry name" value="cAMP-binding domain-like"/>
    <property type="match status" value="1"/>
</dbReference>
<evidence type="ECO:0000256" key="5">
    <source>
        <dbReference type="ARBA" id="ARBA00023065"/>
    </source>
</evidence>
<keyword evidence="3 7" id="KW-0812">Transmembrane</keyword>
<dbReference type="GO" id="GO:0005886">
    <property type="term" value="C:plasma membrane"/>
    <property type="evidence" value="ECO:0007669"/>
    <property type="project" value="TreeGrafter"/>
</dbReference>
<dbReference type="EMBL" id="JWZX01003358">
    <property type="protein sequence ID" value="KOO21494.1"/>
    <property type="molecule type" value="Genomic_DNA"/>
</dbReference>
<evidence type="ECO:0000259" key="8">
    <source>
        <dbReference type="PROSITE" id="PS50042"/>
    </source>
</evidence>
<organism evidence="9 10">
    <name type="scientific">Chrysochromulina tobinii</name>
    <dbReference type="NCBI Taxonomy" id="1460289"/>
    <lineage>
        <taxon>Eukaryota</taxon>
        <taxon>Haptista</taxon>
        <taxon>Haptophyta</taxon>
        <taxon>Prymnesiophyceae</taxon>
        <taxon>Prymnesiales</taxon>
        <taxon>Chrysochromulinaceae</taxon>
        <taxon>Chrysochromulina</taxon>
    </lineage>
</organism>
<keyword evidence="6 7" id="KW-0472">Membrane</keyword>